<protein>
    <submittedName>
        <fullName evidence="2">ImmA/IrrE family metallo-endopeptidase</fullName>
    </submittedName>
</protein>
<dbReference type="RefSeq" id="WP_261969005.1">
    <property type="nucleotide sequence ID" value="NZ_JAHHZF010000006.1"/>
</dbReference>
<dbReference type="InterPro" id="IPR010982">
    <property type="entry name" value="Lambda_DNA-bd_dom_sf"/>
</dbReference>
<proteinExistence type="predicted"/>
<dbReference type="Proteomes" id="UP000766595">
    <property type="component" value="Unassembled WGS sequence"/>
</dbReference>
<evidence type="ECO:0000313" key="2">
    <source>
        <dbReference type="EMBL" id="MBT9290400.1"/>
    </source>
</evidence>
<dbReference type="SUPFAM" id="SSF47413">
    <property type="entry name" value="lambda repressor-like DNA-binding domains"/>
    <property type="match status" value="1"/>
</dbReference>
<dbReference type="Gene3D" id="1.10.260.40">
    <property type="entry name" value="lambda repressor-like DNA-binding domains"/>
    <property type="match status" value="1"/>
</dbReference>
<comment type="caution">
    <text evidence="2">The sequence shown here is derived from an EMBL/GenBank/DDBJ whole genome shotgun (WGS) entry which is preliminary data.</text>
</comment>
<gene>
    <name evidence="2" type="ORF">KL771_13095</name>
</gene>
<dbReference type="GO" id="GO:0003677">
    <property type="term" value="F:DNA binding"/>
    <property type="evidence" value="ECO:0007669"/>
    <property type="project" value="InterPro"/>
</dbReference>
<dbReference type="InterPro" id="IPR010359">
    <property type="entry name" value="IrrE_HExxH"/>
</dbReference>
<dbReference type="PANTHER" id="PTHR43236:SF1">
    <property type="entry name" value="BLL7220 PROTEIN"/>
    <property type="match status" value="1"/>
</dbReference>
<dbReference type="EMBL" id="JAHHZF010000006">
    <property type="protein sequence ID" value="MBT9290400.1"/>
    <property type="molecule type" value="Genomic_DNA"/>
</dbReference>
<dbReference type="Gene3D" id="1.10.10.2910">
    <property type="match status" value="1"/>
</dbReference>
<dbReference type="PANTHER" id="PTHR43236">
    <property type="entry name" value="ANTITOXIN HIGA1"/>
    <property type="match status" value="1"/>
</dbReference>
<dbReference type="InterPro" id="IPR052345">
    <property type="entry name" value="Rad_response_metalloprotease"/>
</dbReference>
<reference evidence="2 3" key="1">
    <citation type="submission" date="2021-06" db="EMBL/GenBank/DDBJ databases">
        <authorList>
            <person name="Grouzdev D.S."/>
            <person name="Koziaeva V."/>
        </authorList>
    </citation>
    <scope>NUCLEOTIDE SEQUENCE [LARGE SCALE GENOMIC DNA]</scope>
    <source>
        <strain evidence="2 3">22</strain>
    </source>
</reference>
<keyword evidence="3" id="KW-1185">Reference proteome</keyword>
<feature type="domain" description="IrrE N-terminal-like" evidence="1">
    <location>
        <begin position="252"/>
        <end position="329"/>
    </location>
</feature>
<dbReference type="AlphaFoldDB" id="A0A947D3M1"/>
<organism evidence="2 3">
    <name type="scientific">Prosthecodimorpha staleyi</name>
    <dbReference type="NCBI Taxonomy" id="2840188"/>
    <lineage>
        <taxon>Bacteria</taxon>
        <taxon>Pseudomonadati</taxon>
        <taxon>Pseudomonadota</taxon>
        <taxon>Alphaproteobacteria</taxon>
        <taxon>Hyphomicrobiales</taxon>
        <taxon>Ancalomicrobiaceae</taxon>
        <taxon>Prosthecodimorpha</taxon>
    </lineage>
</organism>
<name>A0A947D3M1_9HYPH</name>
<accession>A0A947D3M1</accession>
<dbReference type="Pfam" id="PF06114">
    <property type="entry name" value="Peptidase_M78"/>
    <property type="match status" value="1"/>
</dbReference>
<evidence type="ECO:0000313" key="3">
    <source>
        <dbReference type="Proteomes" id="UP000766595"/>
    </source>
</evidence>
<evidence type="ECO:0000259" key="1">
    <source>
        <dbReference type="Pfam" id="PF06114"/>
    </source>
</evidence>
<sequence length="366" mass="40990">MDSQSNADWFSKPGDSVRVLMKRRGLTPAEVAGSLTDGLNTLRSILDGTCAIDEGIASALASKLGASKEFWLRRQANFDAALDRAIEVVARTECDEWLSLVPSPSGRNQQRRMSDIQLRQELRNRLVFFNVPRMDAWERRYGNTIGATRFRSSQAFASKQDATLLWLRRGEMEAELADTNKWNPEELRSCLDSIRKLTQVSHPRRFLPLLKSALAKAGVALVVVKAPPGCRASGATRMVSADKAMLLMSFRHRADDQFWFTLFHELGHLLLHQGGTFIDSEDLPGDEEIERQANAFASSCIIPLPMSEQLEELSASKNAVVRFSVSLGIAPGLTVGQMQHRGVIGHHQLNYLKRHWAWEEIEPILV</sequence>